<organism evidence="2">
    <name type="scientific">uncultured Caudovirales phage</name>
    <dbReference type="NCBI Taxonomy" id="2100421"/>
    <lineage>
        <taxon>Viruses</taxon>
        <taxon>Duplodnaviria</taxon>
        <taxon>Heunggongvirae</taxon>
        <taxon>Uroviricota</taxon>
        <taxon>Caudoviricetes</taxon>
        <taxon>Peduoviridae</taxon>
        <taxon>Maltschvirus</taxon>
        <taxon>Maltschvirus maltsch</taxon>
    </lineage>
</organism>
<protein>
    <submittedName>
        <fullName evidence="2">Uncharacterized protein</fullName>
    </submittedName>
</protein>
<evidence type="ECO:0000256" key="1">
    <source>
        <dbReference type="SAM" id="Phobius"/>
    </source>
</evidence>
<sequence>MTMTTILEQLLPIMGTVVSGIVSYVLTLLAKRYQLQLSNEQETQLRLTVRSAIAGAEEWGARKMNVEKLDYVSGKEKADYALAIIKSLYPKAEQEDMLKLIDCEIANMQDLGATKRKIDIEI</sequence>
<keyword evidence="1" id="KW-1133">Transmembrane helix</keyword>
<evidence type="ECO:0000313" key="2">
    <source>
        <dbReference type="EMBL" id="CAB5226185.1"/>
    </source>
</evidence>
<keyword evidence="1" id="KW-0812">Transmembrane</keyword>
<reference evidence="2" key="1">
    <citation type="submission" date="2020-05" db="EMBL/GenBank/DDBJ databases">
        <authorList>
            <person name="Chiriac C."/>
            <person name="Salcher M."/>
            <person name="Ghai R."/>
            <person name="Kavagutti S V."/>
        </authorList>
    </citation>
    <scope>NUCLEOTIDE SEQUENCE</scope>
</reference>
<keyword evidence="1" id="KW-0472">Membrane</keyword>
<gene>
    <name evidence="2" type="ORF">UFOVP755_90</name>
</gene>
<feature type="transmembrane region" description="Helical" evidence="1">
    <location>
        <begin position="12"/>
        <end position="30"/>
    </location>
</feature>
<proteinExistence type="predicted"/>
<dbReference type="EMBL" id="LR798356">
    <property type="protein sequence ID" value="CAB5226185.1"/>
    <property type="molecule type" value="Genomic_DNA"/>
</dbReference>
<accession>A0A6J7X5B0</accession>
<name>A0A6J7X5B0_9CAUD</name>